<comment type="cofactor">
    <cofactor evidence="1">
        <name>Mg(2+)</name>
        <dbReference type="ChEBI" id="CHEBI:18420"/>
    </cofactor>
</comment>
<dbReference type="GO" id="GO:0046872">
    <property type="term" value="F:metal ion binding"/>
    <property type="evidence" value="ECO:0007669"/>
    <property type="project" value="UniProtKB-KW"/>
</dbReference>
<feature type="compositionally biased region" description="Polar residues" evidence="4">
    <location>
        <begin position="57"/>
        <end position="67"/>
    </location>
</feature>
<dbReference type="RefSeq" id="WP_169162286.1">
    <property type="nucleotide sequence ID" value="NZ_JABBFW010000017.1"/>
</dbReference>
<gene>
    <name evidence="6" type="ORF">HHL10_20305</name>
</gene>
<evidence type="ECO:0000256" key="3">
    <source>
        <dbReference type="ARBA" id="ARBA00022723"/>
    </source>
</evidence>
<keyword evidence="7" id="KW-1185">Reference proteome</keyword>
<evidence type="ECO:0000256" key="4">
    <source>
        <dbReference type="SAM" id="MobiDB-lite"/>
    </source>
</evidence>
<comment type="similarity">
    <text evidence="2">Belongs to the FAH family.</text>
</comment>
<protein>
    <recommendedName>
        <fullName evidence="5">Fumarylacetoacetase-like C-terminal domain-containing protein</fullName>
    </recommendedName>
</protein>
<evidence type="ECO:0000313" key="6">
    <source>
        <dbReference type="EMBL" id="NML17322.1"/>
    </source>
</evidence>
<dbReference type="EMBL" id="JABBFW010000017">
    <property type="protein sequence ID" value="NML17322.1"/>
    <property type="molecule type" value="Genomic_DNA"/>
</dbReference>
<evidence type="ECO:0000256" key="1">
    <source>
        <dbReference type="ARBA" id="ARBA00001946"/>
    </source>
</evidence>
<dbReference type="SUPFAM" id="SSF56529">
    <property type="entry name" value="FAH"/>
    <property type="match status" value="1"/>
</dbReference>
<evidence type="ECO:0000259" key="5">
    <source>
        <dbReference type="Pfam" id="PF01557"/>
    </source>
</evidence>
<organism evidence="6 7">
    <name type="scientific">Azohydromonas caseinilytica</name>
    <dbReference type="NCBI Taxonomy" id="2728836"/>
    <lineage>
        <taxon>Bacteria</taxon>
        <taxon>Pseudomonadati</taxon>
        <taxon>Pseudomonadota</taxon>
        <taxon>Betaproteobacteria</taxon>
        <taxon>Burkholderiales</taxon>
        <taxon>Sphaerotilaceae</taxon>
        <taxon>Azohydromonas</taxon>
    </lineage>
</organism>
<dbReference type="Gene3D" id="3.90.850.10">
    <property type="entry name" value="Fumarylacetoacetase-like, C-terminal domain"/>
    <property type="match status" value="1"/>
</dbReference>
<evidence type="ECO:0000313" key="7">
    <source>
        <dbReference type="Proteomes" id="UP000574067"/>
    </source>
</evidence>
<reference evidence="6 7" key="1">
    <citation type="submission" date="2020-04" db="EMBL/GenBank/DDBJ databases">
        <title>Azohydromonas sp. isolated from soil.</title>
        <authorList>
            <person name="Dahal R.H."/>
        </authorList>
    </citation>
    <scope>NUCLEOTIDE SEQUENCE [LARGE SCALE GENOMIC DNA]</scope>
    <source>
        <strain evidence="6 7">G-1-1-14</strain>
    </source>
</reference>
<dbReference type="GO" id="GO:0044281">
    <property type="term" value="P:small molecule metabolic process"/>
    <property type="evidence" value="ECO:0007669"/>
    <property type="project" value="UniProtKB-ARBA"/>
</dbReference>
<dbReference type="Proteomes" id="UP000574067">
    <property type="component" value="Unassembled WGS sequence"/>
</dbReference>
<comment type="caution">
    <text evidence="6">The sequence shown here is derived from an EMBL/GenBank/DDBJ whole genome shotgun (WGS) entry which is preliminary data.</text>
</comment>
<dbReference type="AlphaFoldDB" id="A0A848FDD8"/>
<name>A0A848FDD8_9BURK</name>
<keyword evidence="3" id="KW-0479">Metal-binding</keyword>
<dbReference type="Pfam" id="PF01557">
    <property type="entry name" value="FAA_hydrolase"/>
    <property type="match status" value="1"/>
</dbReference>
<dbReference type="PANTHER" id="PTHR42796">
    <property type="entry name" value="FUMARYLACETOACETATE HYDROLASE DOMAIN-CONTAINING PROTEIN 2A-RELATED"/>
    <property type="match status" value="1"/>
</dbReference>
<feature type="region of interest" description="Disordered" evidence="4">
    <location>
        <begin position="57"/>
        <end position="90"/>
    </location>
</feature>
<dbReference type="InterPro" id="IPR051121">
    <property type="entry name" value="FAH"/>
</dbReference>
<dbReference type="GO" id="GO:0003824">
    <property type="term" value="F:catalytic activity"/>
    <property type="evidence" value="ECO:0007669"/>
    <property type="project" value="InterPro"/>
</dbReference>
<evidence type="ECO:0000256" key="2">
    <source>
        <dbReference type="ARBA" id="ARBA00010211"/>
    </source>
</evidence>
<dbReference type="InterPro" id="IPR011234">
    <property type="entry name" value="Fumarylacetoacetase-like_C"/>
</dbReference>
<accession>A0A848FDD8</accession>
<dbReference type="PANTHER" id="PTHR42796:SF4">
    <property type="entry name" value="FUMARYLACETOACETATE HYDROLASE DOMAIN-CONTAINING PROTEIN 2A"/>
    <property type="match status" value="1"/>
</dbReference>
<feature type="domain" description="Fumarylacetoacetase-like C-terminal" evidence="5">
    <location>
        <begin position="2"/>
        <end position="80"/>
    </location>
</feature>
<sequence>MAGPPDELRLPEGSQATDWEMELAIVIGSTCRQVPQAQAQAQVAGYCLANDLSERSWQTQRNGQWTKGKSFDGLRIVSPPEMATSHRMRP</sequence>
<proteinExistence type="inferred from homology"/>
<dbReference type="InterPro" id="IPR036663">
    <property type="entry name" value="Fumarylacetoacetase_C_sf"/>
</dbReference>